<keyword evidence="5" id="KW-0539">Nucleus</keyword>
<proteinExistence type="predicted"/>
<dbReference type="GO" id="GO:0000987">
    <property type="term" value="F:cis-regulatory region sequence-specific DNA binding"/>
    <property type="evidence" value="ECO:0007669"/>
    <property type="project" value="InterPro"/>
</dbReference>
<dbReference type="GO" id="GO:0045944">
    <property type="term" value="P:positive regulation of transcription by RNA polymerase II"/>
    <property type="evidence" value="ECO:0007669"/>
    <property type="project" value="InterPro"/>
</dbReference>
<dbReference type="PANTHER" id="PTHR48019">
    <property type="entry name" value="SERUM RESPONSE FACTOR HOMOLOG"/>
    <property type="match status" value="1"/>
</dbReference>
<dbReference type="Gene3D" id="3.40.1810.10">
    <property type="entry name" value="Transcription factor, MADS-box"/>
    <property type="match status" value="1"/>
</dbReference>
<dbReference type="InterPro" id="IPR036879">
    <property type="entry name" value="TF_MADSbox_sf"/>
</dbReference>
<evidence type="ECO:0000256" key="5">
    <source>
        <dbReference type="ARBA" id="ARBA00023242"/>
    </source>
</evidence>
<reference evidence="9" key="2">
    <citation type="submission" date="2012-11" db="EMBL/GenBank/DDBJ databases">
        <authorList>
            <person name="Kuo A."/>
            <person name="Curtis B.A."/>
            <person name="Tanifuji G."/>
            <person name="Burki F."/>
            <person name="Gruber A."/>
            <person name="Irimia M."/>
            <person name="Maruyama S."/>
            <person name="Arias M.C."/>
            <person name="Ball S.G."/>
            <person name="Gile G.H."/>
            <person name="Hirakawa Y."/>
            <person name="Hopkins J.F."/>
            <person name="Rensing S.A."/>
            <person name="Schmutz J."/>
            <person name="Symeonidi A."/>
            <person name="Elias M."/>
            <person name="Eveleigh R.J."/>
            <person name="Herman E.K."/>
            <person name="Klute M.J."/>
            <person name="Nakayama T."/>
            <person name="Obornik M."/>
            <person name="Reyes-Prieto A."/>
            <person name="Armbrust E.V."/>
            <person name="Aves S.J."/>
            <person name="Beiko R.G."/>
            <person name="Coutinho P."/>
            <person name="Dacks J.B."/>
            <person name="Durnford D.G."/>
            <person name="Fast N.M."/>
            <person name="Green B.R."/>
            <person name="Grisdale C."/>
            <person name="Hempe F."/>
            <person name="Henrissat B."/>
            <person name="Hoppner M.P."/>
            <person name="Ishida K.-I."/>
            <person name="Kim E."/>
            <person name="Koreny L."/>
            <person name="Kroth P.G."/>
            <person name="Liu Y."/>
            <person name="Malik S.-B."/>
            <person name="Maier U.G."/>
            <person name="McRose D."/>
            <person name="Mock T."/>
            <person name="Neilson J.A."/>
            <person name="Onodera N.T."/>
            <person name="Poole A.M."/>
            <person name="Pritham E.J."/>
            <person name="Richards T.A."/>
            <person name="Rocap G."/>
            <person name="Roy S.W."/>
            <person name="Sarai C."/>
            <person name="Schaack S."/>
            <person name="Shirato S."/>
            <person name="Slamovits C.H."/>
            <person name="Spencer D.F."/>
            <person name="Suzuki S."/>
            <person name="Worden A.Z."/>
            <person name="Zauner S."/>
            <person name="Barry K."/>
            <person name="Bell C."/>
            <person name="Bharti A.K."/>
            <person name="Crow J.A."/>
            <person name="Grimwood J."/>
            <person name="Kramer R."/>
            <person name="Lindquist E."/>
            <person name="Lucas S."/>
            <person name="Salamov A."/>
            <person name="McFadden G.I."/>
            <person name="Lane C.E."/>
            <person name="Keeling P.J."/>
            <person name="Gray M.W."/>
            <person name="Grigoriev I.V."/>
            <person name="Archibald J.M."/>
        </authorList>
    </citation>
    <scope>NUCLEOTIDE SEQUENCE</scope>
    <source>
        <strain evidence="9">CCMP2712</strain>
    </source>
</reference>
<dbReference type="GO" id="GO:0000981">
    <property type="term" value="F:DNA-binding transcription factor activity, RNA polymerase II-specific"/>
    <property type="evidence" value="ECO:0007669"/>
    <property type="project" value="InterPro"/>
</dbReference>
<dbReference type="InterPro" id="IPR002100">
    <property type="entry name" value="TF_MADSbox"/>
</dbReference>
<feature type="non-terminal residue" evidence="7">
    <location>
        <position position="64"/>
    </location>
</feature>
<evidence type="ECO:0000256" key="3">
    <source>
        <dbReference type="ARBA" id="ARBA00023125"/>
    </source>
</evidence>
<accession>L1JPZ1</accession>
<name>L1JPZ1_GUITC</name>
<dbReference type="EMBL" id="JH992979">
    <property type="protein sequence ID" value="EKX50319.1"/>
    <property type="molecule type" value="Genomic_DNA"/>
</dbReference>
<protein>
    <recommendedName>
        <fullName evidence="6">MADS-box domain-containing protein</fullName>
    </recommendedName>
</protein>
<dbReference type="Pfam" id="PF00319">
    <property type="entry name" value="SRF-TF"/>
    <property type="match status" value="1"/>
</dbReference>
<dbReference type="Proteomes" id="UP000011087">
    <property type="component" value="Unassembled WGS sequence"/>
</dbReference>
<dbReference type="InterPro" id="IPR050142">
    <property type="entry name" value="MADS-box/MEF2_TF"/>
</dbReference>
<dbReference type="GO" id="GO:0005634">
    <property type="term" value="C:nucleus"/>
    <property type="evidence" value="ECO:0007669"/>
    <property type="project" value="UniProtKB-SubCell"/>
</dbReference>
<dbReference type="PRINTS" id="PR00404">
    <property type="entry name" value="MADSDOMAIN"/>
</dbReference>
<dbReference type="GeneID" id="17306823"/>
<evidence type="ECO:0000256" key="4">
    <source>
        <dbReference type="ARBA" id="ARBA00023163"/>
    </source>
</evidence>
<keyword evidence="2" id="KW-0805">Transcription regulation</keyword>
<dbReference type="OMA" id="HDYANTR"/>
<evidence type="ECO:0000313" key="9">
    <source>
        <dbReference type="Proteomes" id="UP000011087"/>
    </source>
</evidence>
<gene>
    <name evidence="7" type="ORF">GUITHDRAFT_40700</name>
</gene>
<feature type="non-terminal residue" evidence="7">
    <location>
        <position position="1"/>
    </location>
</feature>
<dbReference type="FunFam" id="3.40.1810.10:FF:000002">
    <property type="entry name" value="Serum response factor b"/>
    <property type="match status" value="1"/>
</dbReference>
<evidence type="ECO:0000256" key="1">
    <source>
        <dbReference type="ARBA" id="ARBA00004123"/>
    </source>
</evidence>
<sequence>RRKITIQFVEDKSKRHITFSKRKTGIIKKANELSMLTGAQVLLVVTSETGNIYDFSTPKFRAVV</sequence>
<keyword evidence="3" id="KW-0238">DNA-binding</keyword>
<comment type="subcellular location">
    <subcellularLocation>
        <location evidence="1">Nucleus</location>
    </subcellularLocation>
</comment>
<dbReference type="HOGENOM" id="CLU_053053_13_3_1"/>
<dbReference type="GO" id="GO:0046983">
    <property type="term" value="F:protein dimerization activity"/>
    <property type="evidence" value="ECO:0007669"/>
    <property type="project" value="InterPro"/>
</dbReference>
<dbReference type="SUPFAM" id="SSF55455">
    <property type="entry name" value="SRF-like"/>
    <property type="match status" value="1"/>
</dbReference>
<organism evidence="7">
    <name type="scientific">Guillardia theta (strain CCMP2712)</name>
    <name type="common">Cryptophyte</name>
    <dbReference type="NCBI Taxonomy" id="905079"/>
    <lineage>
        <taxon>Eukaryota</taxon>
        <taxon>Cryptophyceae</taxon>
        <taxon>Pyrenomonadales</taxon>
        <taxon>Geminigeraceae</taxon>
        <taxon>Guillardia</taxon>
    </lineage>
</organism>
<dbReference type="CDD" id="cd00266">
    <property type="entry name" value="MADS_SRF_like"/>
    <property type="match status" value="1"/>
</dbReference>
<dbReference type="KEGG" id="gtt:GUITHDRAFT_40700"/>
<keyword evidence="9" id="KW-1185">Reference proteome</keyword>
<keyword evidence="4" id="KW-0804">Transcription</keyword>
<reference evidence="7 9" key="1">
    <citation type="journal article" date="2012" name="Nature">
        <title>Algal genomes reveal evolutionary mosaicism and the fate of nucleomorphs.</title>
        <authorList>
            <consortium name="DOE Joint Genome Institute"/>
            <person name="Curtis B.A."/>
            <person name="Tanifuji G."/>
            <person name="Burki F."/>
            <person name="Gruber A."/>
            <person name="Irimia M."/>
            <person name="Maruyama S."/>
            <person name="Arias M.C."/>
            <person name="Ball S.G."/>
            <person name="Gile G.H."/>
            <person name="Hirakawa Y."/>
            <person name="Hopkins J.F."/>
            <person name="Kuo A."/>
            <person name="Rensing S.A."/>
            <person name="Schmutz J."/>
            <person name="Symeonidi A."/>
            <person name="Elias M."/>
            <person name="Eveleigh R.J."/>
            <person name="Herman E.K."/>
            <person name="Klute M.J."/>
            <person name="Nakayama T."/>
            <person name="Obornik M."/>
            <person name="Reyes-Prieto A."/>
            <person name="Armbrust E.V."/>
            <person name="Aves S.J."/>
            <person name="Beiko R.G."/>
            <person name="Coutinho P."/>
            <person name="Dacks J.B."/>
            <person name="Durnford D.G."/>
            <person name="Fast N.M."/>
            <person name="Green B.R."/>
            <person name="Grisdale C.J."/>
            <person name="Hempel F."/>
            <person name="Henrissat B."/>
            <person name="Hoppner M.P."/>
            <person name="Ishida K."/>
            <person name="Kim E."/>
            <person name="Koreny L."/>
            <person name="Kroth P.G."/>
            <person name="Liu Y."/>
            <person name="Malik S.B."/>
            <person name="Maier U.G."/>
            <person name="McRose D."/>
            <person name="Mock T."/>
            <person name="Neilson J.A."/>
            <person name="Onodera N.T."/>
            <person name="Poole A.M."/>
            <person name="Pritham E.J."/>
            <person name="Richards T.A."/>
            <person name="Rocap G."/>
            <person name="Roy S.W."/>
            <person name="Sarai C."/>
            <person name="Schaack S."/>
            <person name="Shirato S."/>
            <person name="Slamovits C.H."/>
            <person name="Spencer D.F."/>
            <person name="Suzuki S."/>
            <person name="Worden A.Z."/>
            <person name="Zauner S."/>
            <person name="Barry K."/>
            <person name="Bell C."/>
            <person name="Bharti A.K."/>
            <person name="Crow J.A."/>
            <person name="Grimwood J."/>
            <person name="Kramer R."/>
            <person name="Lindquist E."/>
            <person name="Lucas S."/>
            <person name="Salamov A."/>
            <person name="McFadden G.I."/>
            <person name="Lane C.E."/>
            <person name="Keeling P.J."/>
            <person name="Gray M.W."/>
            <person name="Grigoriev I.V."/>
            <person name="Archibald J.M."/>
        </authorList>
    </citation>
    <scope>NUCLEOTIDE SEQUENCE</scope>
    <source>
        <strain evidence="7 9">CCMP2712</strain>
    </source>
</reference>
<evidence type="ECO:0000259" key="6">
    <source>
        <dbReference type="PROSITE" id="PS50066"/>
    </source>
</evidence>
<dbReference type="PaxDb" id="55529-EKX50319"/>
<evidence type="ECO:0000313" key="8">
    <source>
        <dbReference type="EnsemblProtists" id="EKX50319"/>
    </source>
</evidence>
<evidence type="ECO:0000256" key="2">
    <source>
        <dbReference type="ARBA" id="ARBA00023015"/>
    </source>
</evidence>
<dbReference type="InterPro" id="IPR033897">
    <property type="entry name" value="SRF-like_MADS-box"/>
</dbReference>
<reference evidence="8" key="3">
    <citation type="submission" date="2016-03" db="UniProtKB">
        <authorList>
            <consortium name="EnsemblProtists"/>
        </authorList>
    </citation>
    <scope>IDENTIFICATION</scope>
</reference>
<dbReference type="STRING" id="905079.L1JPZ1"/>
<feature type="domain" description="MADS-box" evidence="6">
    <location>
        <begin position="1"/>
        <end position="59"/>
    </location>
</feature>
<dbReference type="OrthoDB" id="2284405at2759"/>
<dbReference type="RefSeq" id="XP_005837299.1">
    <property type="nucleotide sequence ID" value="XM_005837242.1"/>
</dbReference>
<dbReference type="EnsemblProtists" id="EKX50319">
    <property type="protein sequence ID" value="EKX50319"/>
    <property type="gene ID" value="GUITHDRAFT_40700"/>
</dbReference>
<dbReference type="eggNOG" id="KOG0015">
    <property type="taxonomic scope" value="Eukaryota"/>
</dbReference>
<dbReference type="SMART" id="SM00432">
    <property type="entry name" value="MADS"/>
    <property type="match status" value="1"/>
</dbReference>
<dbReference type="AlphaFoldDB" id="L1JPZ1"/>
<evidence type="ECO:0000313" key="7">
    <source>
        <dbReference type="EMBL" id="EKX50319.1"/>
    </source>
</evidence>
<dbReference type="PROSITE" id="PS50066">
    <property type="entry name" value="MADS_BOX_2"/>
    <property type="match status" value="1"/>
</dbReference>